<dbReference type="InterPro" id="IPR036509">
    <property type="entry name" value="Met_Sox_Rdtase_MsrA_sf"/>
</dbReference>
<evidence type="ECO:0000256" key="2">
    <source>
        <dbReference type="ARBA" id="ARBA00023002"/>
    </source>
</evidence>
<keyword evidence="2 7" id="KW-0560">Oxidoreductase</keyword>
<dbReference type="Proteomes" id="UP001333102">
    <property type="component" value="Chromosome"/>
</dbReference>
<evidence type="ECO:0000259" key="9">
    <source>
        <dbReference type="PROSITE" id="PS51790"/>
    </source>
</evidence>
<dbReference type="GO" id="GO:0033743">
    <property type="term" value="F:peptide-methionine (R)-S-oxide reductase activity"/>
    <property type="evidence" value="ECO:0007669"/>
    <property type="project" value="UniProtKB-EC"/>
</dbReference>
<accession>A0ABZ1BTU8</accession>
<dbReference type="Gene3D" id="3.30.1060.10">
    <property type="entry name" value="Peptide methionine sulphoxide reductase MsrA"/>
    <property type="match status" value="1"/>
</dbReference>
<dbReference type="NCBIfam" id="TIGR00357">
    <property type="entry name" value="peptide-methionine (R)-S-oxide reductase MsrB"/>
    <property type="match status" value="1"/>
</dbReference>
<dbReference type="PROSITE" id="PS51790">
    <property type="entry name" value="MSRB"/>
    <property type="match status" value="1"/>
</dbReference>
<gene>
    <name evidence="7 10" type="primary">msrB</name>
    <name evidence="8" type="synonym">msrA</name>
    <name evidence="10" type="ORF">VLY81_05320</name>
</gene>
<comment type="function">
    <text evidence="8">Has an important function as a repair enzyme for proteins that have been inactivated by oxidation. Catalyzes the reversible oxidation-reduction of methionine sulfoxide in proteins to methionine.</text>
</comment>
<evidence type="ECO:0000313" key="11">
    <source>
        <dbReference type="Proteomes" id="UP001333102"/>
    </source>
</evidence>
<evidence type="ECO:0000256" key="3">
    <source>
        <dbReference type="ARBA" id="ARBA00023268"/>
    </source>
</evidence>
<dbReference type="Pfam" id="PF01625">
    <property type="entry name" value="PMSR"/>
    <property type="match status" value="1"/>
</dbReference>
<feature type="active site" description="Nucleophile" evidence="7">
    <location>
        <position position="291"/>
    </location>
</feature>
<feature type="active site" evidence="8">
    <location>
        <position position="13"/>
    </location>
</feature>
<reference evidence="11" key="1">
    <citation type="submission" date="2023-12" db="EMBL/GenBank/DDBJ databases">
        <title>Novel isolates from deep terrestrial aquifers shed light on the physiology and ecology of the class Limnochordia.</title>
        <authorList>
            <person name="Karnachuk O.V."/>
            <person name="Lukina A.P."/>
            <person name="Avakyan M.R."/>
            <person name="Kadnikov V."/>
            <person name="Begmatov S."/>
            <person name="Beletsky A.V."/>
            <person name="Mardanov A.V."/>
            <person name="Ravin N.V."/>
        </authorList>
    </citation>
    <scope>NUCLEOTIDE SEQUENCE [LARGE SCALE GENOMIC DNA]</scope>
    <source>
        <strain evidence="11">LN</strain>
    </source>
</reference>
<organism evidence="10 11">
    <name type="scientific">Geochorda subterranea</name>
    <dbReference type="NCBI Taxonomy" id="3109564"/>
    <lineage>
        <taxon>Bacteria</taxon>
        <taxon>Bacillati</taxon>
        <taxon>Bacillota</taxon>
        <taxon>Limnochordia</taxon>
        <taxon>Limnochordales</taxon>
        <taxon>Geochordaceae</taxon>
        <taxon>Geochorda</taxon>
    </lineage>
</organism>
<dbReference type="NCBIfam" id="TIGR00401">
    <property type="entry name" value="msrA"/>
    <property type="match status" value="1"/>
</dbReference>
<dbReference type="InterPro" id="IPR002569">
    <property type="entry name" value="Met_Sox_Rdtase_MsrA_dom"/>
</dbReference>
<feature type="domain" description="MsrB" evidence="9">
    <location>
        <begin position="179"/>
        <end position="302"/>
    </location>
</feature>
<dbReference type="PANTHER" id="PTHR43774">
    <property type="entry name" value="PEPTIDE METHIONINE SULFOXIDE REDUCTASE"/>
    <property type="match status" value="1"/>
</dbReference>
<dbReference type="HAMAP" id="MF_01400">
    <property type="entry name" value="MsrB"/>
    <property type="match status" value="1"/>
</dbReference>
<dbReference type="EC" id="1.8.4.12" evidence="7"/>
<dbReference type="RefSeq" id="WP_324669989.1">
    <property type="nucleotide sequence ID" value="NZ_CP141614.1"/>
</dbReference>
<comment type="similarity">
    <text evidence="7">Belongs to the MsrB Met sulfoxide reductase family.</text>
</comment>
<comment type="caution">
    <text evidence="7">Lacks conserved residue(s) required for the propagation of feature annotation.</text>
</comment>
<dbReference type="InterPro" id="IPR002579">
    <property type="entry name" value="Met_Sox_Rdtase_MsrB_dom"/>
</dbReference>
<dbReference type="SUPFAM" id="SSF55068">
    <property type="entry name" value="Peptide methionine sulfoxide reductase"/>
    <property type="match status" value="1"/>
</dbReference>
<evidence type="ECO:0000256" key="1">
    <source>
        <dbReference type="ARBA" id="ARBA00005591"/>
    </source>
</evidence>
<protein>
    <recommendedName>
        <fullName evidence="7 8">Multifunctional fusion protein</fullName>
    </recommendedName>
    <domain>
        <recommendedName>
            <fullName evidence="8">Peptide methionine sulfoxide reductase MsrA</fullName>
            <shortName evidence="8">Protein-methionine-S-oxide reductase</shortName>
            <ecNumber evidence="8">1.8.4.11</ecNumber>
        </recommendedName>
        <alternativeName>
            <fullName evidence="8">Peptide-methionine (S)-S-oxide reductase</fullName>
            <shortName evidence="8">Peptide Met(O) reductase</shortName>
        </alternativeName>
    </domain>
    <domain>
        <recommendedName>
            <fullName evidence="7">Peptide methionine sulfoxide reductase MsrB</fullName>
            <ecNumber evidence="7">1.8.4.12</ecNumber>
        </recommendedName>
        <alternativeName>
            <fullName evidence="7">Peptide-methionine (R)-S-oxide reductase</fullName>
        </alternativeName>
    </domain>
</protein>
<evidence type="ECO:0000313" key="10">
    <source>
        <dbReference type="EMBL" id="WRP15583.1"/>
    </source>
</evidence>
<proteinExistence type="inferred from homology"/>
<sequence length="318" mass="36385">MGERQEATFAGGCFWCMQAAFDGLPGVERVVAGYTGGHVEAPSFEQVETGETGHRQAVRLTFDPERIAYTTLLARFWRQIDPTDPGGQFAERGPQYRTAIFYHDQAQRQAAEASRQALEASGRFERPIVTEILPAVPFYPAEARHQAYHRRHPLQYALYRARSGRDEFIRRAWRRADERAALRGRLDPLEYAVTQENATEPPFRNRYWDNRREGIYVDVVSGEPLFSTRDQYDAGCGWPSFTRPLHPENVLELVDTSHGMIRTEVRSLQADSHLGHVFDDGPPEAGGRRYCINSAALRFIPKEDLEKEGYGEYRKLFD</sequence>
<dbReference type="Gene3D" id="2.170.150.20">
    <property type="entry name" value="Peptide methionine sulfoxide reductase"/>
    <property type="match status" value="1"/>
</dbReference>
<dbReference type="PANTHER" id="PTHR43774:SF1">
    <property type="entry name" value="PEPTIDE METHIONINE SULFOXIDE REDUCTASE MSRA 2"/>
    <property type="match status" value="1"/>
</dbReference>
<dbReference type="Pfam" id="PF01641">
    <property type="entry name" value="SelR"/>
    <property type="match status" value="1"/>
</dbReference>
<name>A0ABZ1BTU8_9FIRM</name>
<evidence type="ECO:0000256" key="5">
    <source>
        <dbReference type="ARBA" id="ARBA00048488"/>
    </source>
</evidence>
<dbReference type="InterPro" id="IPR011057">
    <property type="entry name" value="Mss4-like_sf"/>
</dbReference>
<comment type="catalytic activity">
    <reaction evidence="4 8">
        <text>L-methionyl-[protein] + [thioredoxin]-disulfide + H2O = L-methionyl-(S)-S-oxide-[protein] + [thioredoxin]-dithiol</text>
        <dbReference type="Rhea" id="RHEA:14217"/>
        <dbReference type="Rhea" id="RHEA-COMP:10698"/>
        <dbReference type="Rhea" id="RHEA-COMP:10700"/>
        <dbReference type="Rhea" id="RHEA-COMP:12313"/>
        <dbReference type="Rhea" id="RHEA-COMP:12315"/>
        <dbReference type="ChEBI" id="CHEBI:15377"/>
        <dbReference type="ChEBI" id="CHEBI:16044"/>
        <dbReference type="ChEBI" id="CHEBI:29950"/>
        <dbReference type="ChEBI" id="CHEBI:44120"/>
        <dbReference type="ChEBI" id="CHEBI:50058"/>
        <dbReference type="EC" id="1.8.4.11"/>
    </reaction>
</comment>
<dbReference type="HAMAP" id="MF_01401">
    <property type="entry name" value="MsrA"/>
    <property type="match status" value="1"/>
</dbReference>
<evidence type="ECO:0000256" key="4">
    <source>
        <dbReference type="ARBA" id="ARBA00047806"/>
    </source>
</evidence>
<dbReference type="EC" id="1.8.4.11" evidence="8"/>
<dbReference type="EMBL" id="CP141614">
    <property type="protein sequence ID" value="WRP15583.1"/>
    <property type="molecule type" value="Genomic_DNA"/>
</dbReference>
<evidence type="ECO:0000256" key="8">
    <source>
        <dbReference type="HAMAP-Rule" id="MF_01401"/>
    </source>
</evidence>
<keyword evidence="11" id="KW-1185">Reference proteome</keyword>
<comment type="catalytic activity">
    <reaction evidence="6 8">
        <text>[thioredoxin]-disulfide + L-methionine + H2O = L-methionine (S)-S-oxide + [thioredoxin]-dithiol</text>
        <dbReference type="Rhea" id="RHEA:19993"/>
        <dbReference type="Rhea" id="RHEA-COMP:10698"/>
        <dbReference type="Rhea" id="RHEA-COMP:10700"/>
        <dbReference type="ChEBI" id="CHEBI:15377"/>
        <dbReference type="ChEBI" id="CHEBI:29950"/>
        <dbReference type="ChEBI" id="CHEBI:50058"/>
        <dbReference type="ChEBI" id="CHEBI:57844"/>
        <dbReference type="ChEBI" id="CHEBI:58772"/>
        <dbReference type="EC" id="1.8.4.11"/>
    </reaction>
</comment>
<evidence type="ECO:0000256" key="7">
    <source>
        <dbReference type="HAMAP-Rule" id="MF_01400"/>
    </source>
</evidence>
<evidence type="ECO:0000256" key="6">
    <source>
        <dbReference type="ARBA" id="ARBA00048782"/>
    </source>
</evidence>
<comment type="catalytic activity">
    <reaction evidence="5 7">
        <text>L-methionyl-[protein] + [thioredoxin]-disulfide + H2O = L-methionyl-(R)-S-oxide-[protein] + [thioredoxin]-dithiol</text>
        <dbReference type="Rhea" id="RHEA:24164"/>
        <dbReference type="Rhea" id="RHEA-COMP:10698"/>
        <dbReference type="Rhea" id="RHEA-COMP:10700"/>
        <dbReference type="Rhea" id="RHEA-COMP:12313"/>
        <dbReference type="Rhea" id="RHEA-COMP:12314"/>
        <dbReference type="ChEBI" id="CHEBI:15377"/>
        <dbReference type="ChEBI" id="CHEBI:16044"/>
        <dbReference type="ChEBI" id="CHEBI:29950"/>
        <dbReference type="ChEBI" id="CHEBI:45764"/>
        <dbReference type="ChEBI" id="CHEBI:50058"/>
        <dbReference type="EC" id="1.8.4.12"/>
    </reaction>
</comment>
<keyword evidence="3" id="KW-0511">Multifunctional enzyme</keyword>
<dbReference type="SUPFAM" id="SSF51316">
    <property type="entry name" value="Mss4-like"/>
    <property type="match status" value="1"/>
</dbReference>
<comment type="similarity">
    <text evidence="1 8">Belongs to the MsrA Met sulfoxide reductase family.</text>
</comment>